<accession>A0A8C6UT24</accession>
<dbReference type="GO" id="GO:0006284">
    <property type="term" value="P:base-excision repair"/>
    <property type="evidence" value="ECO:0007669"/>
    <property type="project" value="TreeGrafter"/>
</dbReference>
<dbReference type="GO" id="GO:0046872">
    <property type="term" value="F:metal ion binding"/>
    <property type="evidence" value="ECO:0007669"/>
    <property type="project" value="UniProtKB-KW"/>
</dbReference>
<evidence type="ECO:0000256" key="3">
    <source>
        <dbReference type="ARBA" id="ARBA00012115"/>
    </source>
</evidence>
<feature type="domain" description="Endonuclease/exonuclease/phosphatase" evidence="11">
    <location>
        <begin position="9"/>
        <end position="210"/>
    </location>
</feature>
<evidence type="ECO:0000256" key="6">
    <source>
        <dbReference type="ARBA" id="ARBA00022801"/>
    </source>
</evidence>
<keyword evidence="5" id="KW-0227">DNA damage</keyword>
<protein>
    <recommendedName>
        <fullName evidence="3">exodeoxyribonuclease III</fullName>
        <ecNumber evidence="3">3.1.11.2</ecNumber>
    </recommendedName>
</protein>
<dbReference type="InterPro" id="IPR005135">
    <property type="entry name" value="Endo/exonuclease/phosphatase"/>
</dbReference>
<keyword evidence="4 9" id="KW-0479">Metal-binding</keyword>
<comment type="cofactor">
    <cofactor evidence="9">
        <name>Mg(2+)</name>
        <dbReference type="ChEBI" id="CHEBI:18420"/>
    </cofactor>
    <cofactor evidence="9">
        <name>Mn(2+)</name>
        <dbReference type="ChEBI" id="CHEBI:29035"/>
    </cofactor>
    <text evidence="9">Probably binds two magnesium or manganese ions per subunit.</text>
</comment>
<name>A0A8C6UT24_9GOBI</name>
<feature type="binding site" evidence="9">
    <location>
        <position position="41"/>
    </location>
    <ligand>
        <name>Mg(2+)</name>
        <dbReference type="ChEBI" id="CHEBI:18420"/>
        <label>1</label>
    </ligand>
</feature>
<dbReference type="Ensembl" id="ENSNMLT00000044170.1">
    <property type="protein sequence ID" value="ENSNMLP00000039691.1"/>
    <property type="gene ID" value="ENSNMLG00000024451.1"/>
</dbReference>
<feature type="site" description="Important for catalytic activity" evidence="10">
    <location>
        <position position="206"/>
    </location>
</feature>
<evidence type="ECO:0000256" key="8">
    <source>
        <dbReference type="ARBA" id="ARBA00023204"/>
    </source>
</evidence>
<dbReference type="InterPro" id="IPR036691">
    <property type="entry name" value="Endo/exonu/phosph_ase_sf"/>
</dbReference>
<dbReference type="GO" id="GO:0008311">
    <property type="term" value="F:double-stranded DNA 3'-5' DNA exonuclease activity"/>
    <property type="evidence" value="ECO:0007669"/>
    <property type="project" value="UniProtKB-EC"/>
</dbReference>
<evidence type="ECO:0000313" key="13">
    <source>
        <dbReference type="Proteomes" id="UP000694523"/>
    </source>
</evidence>
<organism evidence="12 13">
    <name type="scientific">Neogobius melanostomus</name>
    <name type="common">round goby</name>
    <dbReference type="NCBI Taxonomy" id="47308"/>
    <lineage>
        <taxon>Eukaryota</taxon>
        <taxon>Metazoa</taxon>
        <taxon>Chordata</taxon>
        <taxon>Craniata</taxon>
        <taxon>Vertebrata</taxon>
        <taxon>Euteleostomi</taxon>
        <taxon>Actinopterygii</taxon>
        <taxon>Neopterygii</taxon>
        <taxon>Teleostei</taxon>
        <taxon>Neoteleostei</taxon>
        <taxon>Acanthomorphata</taxon>
        <taxon>Gobiaria</taxon>
        <taxon>Gobiiformes</taxon>
        <taxon>Gobioidei</taxon>
        <taxon>Gobiidae</taxon>
        <taxon>Benthophilinae</taxon>
        <taxon>Neogobiini</taxon>
        <taxon>Neogobius</taxon>
    </lineage>
</organism>
<evidence type="ECO:0000256" key="7">
    <source>
        <dbReference type="ARBA" id="ARBA00022842"/>
    </source>
</evidence>
<evidence type="ECO:0000256" key="10">
    <source>
        <dbReference type="PIRSR" id="PIRSR604808-3"/>
    </source>
</evidence>
<dbReference type="Gene3D" id="3.60.10.10">
    <property type="entry name" value="Endonuclease/exonuclease/phosphatase"/>
    <property type="match status" value="1"/>
</dbReference>
<dbReference type="GO" id="GO:0008081">
    <property type="term" value="F:phosphoric diester hydrolase activity"/>
    <property type="evidence" value="ECO:0007669"/>
    <property type="project" value="TreeGrafter"/>
</dbReference>
<evidence type="ECO:0000256" key="5">
    <source>
        <dbReference type="ARBA" id="ARBA00022763"/>
    </source>
</evidence>
<dbReference type="Proteomes" id="UP000694523">
    <property type="component" value="Unplaced"/>
</dbReference>
<dbReference type="Pfam" id="PF03372">
    <property type="entry name" value="Exo_endo_phos"/>
    <property type="match status" value="1"/>
</dbReference>
<dbReference type="InterPro" id="IPR004808">
    <property type="entry name" value="AP_endonuc_1"/>
</dbReference>
<comment type="similarity">
    <text evidence="2">Belongs to the DNA repair enzymes AP/ExoA family.</text>
</comment>
<reference evidence="12" key="2">
    <citation type="submission" date="2025-09" db="UniProtKB">
        <authorList>
            <consortium name="Ensembl"/>
        </authorList>
    </citation>
    <scope>IDENTIFICATION</scope>
</reference>
<proteinExistence type="inferred from homology"/>
<evidence type="ECO:0000313" key="12">
    <source>
        <dbReference type="Ensembl" id="ENSNMLP00000039691.1"/>
    </source>
</evidence>
<dbReference type="EC" id="3.1.11.2" evidence="3"/>
<evidence type="ECO:0000256" key="9">
    <source>
        <dbReference type="PIRSR" id="PIRSR604808-2"/>
    </source>
</evidence>
<dbReference type="SUPFAM" id="SSF56219">
    <property type="entry name" value="DNase I-like"/>
    <property type="match status" value="1"/>
</dbReference>
<dbReference type="GO" id="GO:0003906">
    <property type="term" value="F:DNA-(apurinic or apyrimidinic site) endonuclease activity"/>
    <property type="evidence" value="ECO:0007669"/>
    <property type="project" value="TreeGrafter"/>
</dbReference>
<dbReference type="PANTHER" id="PTHR22748:SF26">
    <property type="entry name" value="ENDONUCLEASE_EXONUCLEASE_PHOSPHATASE DOMAIN-CONTAINING PROTEIN"/>
    <property type="match status" value="1"/>
</dbReference>
<reference evidence="12" key="1">
    <citation type="submission" date="2025-08" db="UniProtKB">
        <authorList>
            <consortium name="Ensembl"/>
        </authorList>
    </citation>
    <scope>IDENTIFICATION</scope>
</reference>
<evidence type="ECO:0000259" key="11">
    <source>
        <dbReference type="Pfam" id="PF03372"/>
    </source>
</evidence>
<feature type="site" description="Transition state stabilizer" evidence="10">
    <location>
        <position position="145"/>
    </location>
</feature>
<dbReference type="GO" id="GO:0005634">
    <property type="term" value="C:nucleus"/>
    <property type="evidence" value="ECO:0007669"/>
    <property type="project" value="TreeGrafter"/>
</dbReference>
<evidence type="ECO:0000256" key="1">
    <source>
        <dbReference type="ARBA" id="ARBA00000493"/>
    </source>
</evidence>
<feature type="binding site" evidence="9">
    <location>
        <position position="145"/>
    </location>
    <ligand>
        <name>Mg(2+)</name>
        <dbReference type="ChEBI" id="CHEBI:18420"/>
        <label>1</label>
    </ligand>
</feature>
<dbReference type="CDD" id="cd09076">
    <property type="entry name" value="L1-EN"/>
    <property type="match status" value="1"/>
</dbReference>
<keyword evidence="9" id="KW-0464">Manganese</keyword>
<sequence>MSINSIKLISWNIKGISNKVKRYKVLSHLRSLSCDVAMLQEVHVKETEVMKLRQRWVGQVFSSPGNGAAKGVSILISKRMSFRILEQIIDPDGRYLIISGYLQNQKCTLVNIYAPNTGQIDFLSSLTVLLPKFAGDPILVGGDFNMTGDPLLDRSKRPLPSDRALSAAFTEFKNTLALTDVWRTLNPMTREYSFYSKVHNSYSRIDFLLLPKEYK</sequence>
<dbReference type="AlphaFoldDB" id="A0A8C6UT24"/>
<evidence type="ECO:0000256" key="2">
    <source>
        <dbReference type="ARBA" id="ARBA00007092"/>
    </source>
</evidence>
<keyword evidence="8" id="KW-0234">DNA repair</keyword>
<feature type="binding site" evidence="9">
    <location>
        <position position="143"/>
    </location>
    <ligand>
        <name>Mg(2+)</name>
        <dbReference type="ChEBI" id="CHEBI:18420"/>
        <label>1</label>
    </ligand>
</feature>
<keyword evidence="7 9" id="KW-0460">Magnesium</keyword>
<feature type="binding site" evidence="9">
    <location>
        <position position="12"/>
    </location>
    <ligand>
        <name>Mg(2+)</name>
        <dbReference type="ChEBI" id="CHEBI:18420"/>
        <label>1</label>
    </ligand>
</feature>
<comment type="catalytic activity">
    <reaction evidence="1">
        <text>Exonucleolytic cleavage in the 3'- to 5'-direction to yield nucleoside 5'-phosphates.</text>
        <dbReference type="EC" id="3.1.11.2"/>
    </reaction>
</comment>
<dbReference type="PANTHER" id="PTHR22748">
    <property type="entry name" value="AP ENDONUCLEASE"/>
    <property type="match status" value="1"/>
</dbReference>
<evidence type="ECO:0000256" key="4">
    <source>
        <dbReference type="ARBA" id="ARBA00022723"/>
    </source>
</evidence>
<keyword evidence="13" id="KW-1185">Reference proteome</keyword>
<keyword evidence="6" id="KW-0378">Hydrolase</keyword>